<accession>A0ABP9N2P7</accession>
<dbReference type="Proteomes" id="UP001500171">
    <property type="component" value="Unassembled WGS sequence"/>
</dbReference>
<sequence length="121" mass="12793">MSMKKVLLVVSAVSATVLLLNGCSGTSKYQLTPAGQHVKFVDTKPADSCQFIGQAEGRRGSFFSGTKTHSELIRDAAIDLLNNAASMGGNTIYDAQDATAKYVSDLAPTDAVMEGKVYKCP</sequence>
<comment type="caution">
    <text evidence="2">The sequence shown here is derived from an EMBL/GenBank/DDBJ whole genome shotgun (WGS) entry which is preliminary data.</text>
</comment>
<reference evidence="3" key="1">
    <citation type="journal article" date="2019" name="Int. J. Syst. Evol. Microbiol.">
        <title>The Global Catalogue of Microorganisms (GCM) 10K type strain sequencing project: providing services to taxonomists for standard genome sequencing and annotation.</title>
        <authorList>
            <consortium name="The Broad Institute Genomics Platform"/>
            <consortium name="The Broad Institute Genome Sequencing Center for Infectious Disease"/>
            <person name="Wu L."/>
            <person name="Ma J."/>
        </authorList>
    </citation>
    <scope>NUCLEOTIDE SEQUENCE [LARGE SCALE GENOMIC DNA]</scope>
    <source>
        <strain evidence="3">JCM 18050</strain>
    </source>
</reference>
<evidence type="ECO:0000313" key="3">
    <source>
        <dbReference type="Proteomes" id="UP001500171"/>
    </source>
</evidence>
<feature type="chain" id="PRO_5045749288" evidence="1">
    <location>
        <begin position="23"/>
        <end position="121"/>
    </location>
</feature>
<name>A0ABP9N2P7_9GAMM</name>
<evidence type="ECO:0000256" key="1">
    <source>
        <dbReference type="SAM" id="SignalP"/>
    </source>
</evidence>
<feature type="signal peptide" evidence="1">
    <location>
        <begin position="1"/>
        <end position="22"/>
    </location>
</feature>
<keyword evidence="3" id="KW-1185">Reference proteome</keyword>
<dbReference type="InterPro" id="IPR025294">
    <property type="entry name" value="DUF4156"/>
</dbReference>
<keyword evidence="1" id="KW-0732">Signal</keyword>
<proteinExistence type="predicted"/>
<evidence type="ECO:0000313" key="2">
    <source>
        <dbReference type="EMBL" id="GAA5106159.1"/>
    </source>
</evidence>
<dbReference type="RefSeq" id="WP_345488594.1">
    <property type="nucleotide sequence ID" value="NZ_BAABHY010000001.1"/>
</dbReference>
<organism evidence="2 3">
    <name type="scientific">Orbus sasakiae</name>
    <dbReference type="NCBI Taxonomy" id="1078475"/>
    <lineage>
        <taxon>Bacteria</taxon>
        <taxon>Pseudomonadati</taxon>
        <taxon>Pseudomonadota</taxon>
        <taxon>Gammaproteobacteria</taxon>
        <taxon>Orbales</taxon>
        <taxon>Orbaceae</taxon>
        <taxon>Orbus</taxon>
    </lineage>
</organism>
<dbReference type="EMBL" id="BAABHY010000001">
    <property type="protein sequence ID" value="GAA5106159.1"/>
    <property type="molecule type" value="Genomic_DNA"/>
</dbReference>
<dbReference type="Pfam" id="PF13698">
    <property type="entry name" value="DUF4156"/>
    <property type="match status" value="1"/>
</dbReference>
<gene>
    <name evidence="2" type="ORF">GCM10023211_05650</name>
</gene>
<protein>
    <submittedName>
        <fullName evidence="2">DUF4156 domain-containing protein</fullName>
    </submittedName>
</protein>